<gene>
    <name evidence="2" type="ORF">MNBD_GAMMA07-853</name>
</gene>
<organism evidence="2">
    <name type="scientific">hydrothermal vent metagenome</name>
    <dbReference type="NCBI Taxonomy" id="652676"/>
    <lineage>
        <taxon>unclassified sequences</taxon>
        <taxon>metagenomes</taxon>
        <taxon>ecological metagenomes</taxon>
    </lineage>
</organism>
<dbReference type="Pfam" id="PF05166">
    <property type="entry name" value="YcgL"/>
    <property type="match status" value="1"/>
</dbReference>
<dbReference type="PANTHER" id="PTHR38109">
    <property type="entry name" value="PROTEIN YCGL"/>
    <property type="match status" value="1"/>
</dbReference>
<evidence type="ECO:0000259" key="1">
    <source>
        <dbReference type="PROSITE" id="PS51648"/>
    </source>
</evidence>
<dbReference type="AlphaFoldDB" id="A0A3B0WLV0"/>
<evidence type="ECO:0000313" key="2">
    <source>
        <dbReference type="EMBL" id="VAW56978.1"/>
    </source>
</evidence>
<dbReference type="InterPro" id="IPR038068">
    <property type="entry name" value="YcgL-like_sf"/>
</dbReference>
<dbReference type="EMBL" id="UOFF01000312">
    <property type="protein sequence ID" value="VAW56978.1"/>
    <property type="molecule type" value="Genomic_DNA"/>
</dbReference>
<protein>
    <recommendedName>
        <fullName evidence="1">YcgL domain-containing protein</fullName>
    </recommendedName>
</protein>
<name>A0A3B0WLV0_9ZZZZ</name>
<dbReference type="SUPFAM" id="SSF160191">
    <property type="entry name" value="YcgL-like"/>
    <property type="match status" value="1"/>
</dbReference>
<dbReference type="InterPro" id="IPR027354">
    <property type="entry name" value="YcgL_dom"/>
</dbReference>
<feature type="domain" description="YcgL" evidence="1">
    <location>
        <begin position="3"/>
        <end position="89"/>
    </location>
</feature>
<proteinExistence type="predicted"/>
<reference evidence="2" key="1">
    <citation type="submission" date="2018-06" db="EMBL/GenBank/DDBJ databases">
        <authorList>
            <person name="Zhirakovskaya E."/>
        </authorList>
    </citation>
    <scope>NUCLEOTIDE SEQUENCE</scope>
</reference>
<dbReference type="PANTHER" id="PTHR38109:SF1">
    <property type="entry name" value="PROTEIN YCGL"/>
    <property type="match status" value="1"/>
</dbReference>
<dbReference type="PROSITE" id="PS51648">
    <property type="entry name" value="YCGL"/>
    <property type="match status" value="1"/>
</dbReference>
<accession>A0A3B0WLV0</accession>
<sequence>MLSVCYIYRCAARQDMYIYLAKENDFDCIDKNLKCALGELTFTMSIKINKETKLAKEDPIKVLKNLKNQKFHLQLPAEASIETLISKVTQ</sequence>
<dbReference type="Gene3D" id="3.10.510.20">
    <property type="entry name" value="YcgL domain"/>
    <property type="match status" value="1"/>
</dbReference>